<evidence type="ECO:0000256" key="2">
    <source>
        <dbReference type="ARBA" id="ARBA00022692"/>
    </source>
</evidence>
<keyword evidence="2" id="KW-0812">Transmembrane</keyword>
<dbReference type="RefSeq" id="WP_176272884.1">
    <property type="nucleotide sequence ID" value="NZ_JABWTA010000001.1"/>
</dbReference>
<keyword evidence="8" id="KW-1185">Reference proteome</keyword>
<accession>A0A850HD56</accession>
<comment type="subcellular location">
    <subcellularLocation>
        <location evidence="1">Membrane</location>
        <topology evidence="1">Single-pass membrane protein</topology>
    </subcellularLocation>
</comment>
<keyword evidence="3" id="KW-1133">Transmembrane helix</keyword>
<feature type="compositionally biased region" description="Polar residues" evidence="5">
    <location>
        <begin position="207"/>
        <end position="218"/>
    </location>
</feature>
<dbReference type="Pfam" id="PF03544">
    <property type="entry name" value="TonB_C"/>
    <property type="match status" value="1"/>
</dbReference>
<feature type="region of interest" description="Disordered" evidence="5">
    <location>
        <begin position="201"/>
        <end position="224"/>
    </location>
</feature>
<name>A0A850HD56_9SPHN</name>
<dbReference type="Gene3D" id="3.30.1150.10">
    <property type="match status" value="1"/>
</dbReference>
<evidence type="ECO:0000256" key="3">
    <source>
        <dbReference type="ARBA" id="ARBA00022989"/>
    </source>
</evidence>
<dbReference type="SUPFAM" id="SSF74653">
    <property type="entry name" value="TolA/TonB C-terminal domain"/>
    <property type="match status" value="1"/>
</dbReference>
<dbReference type="GO" id="GO:0016020">
    <property type="term" value="C:membrane"/>
    <property type="evidence" value="ECO:0007669"/>
    <property type="project" value="UniProtKB-SubCell"/>
</dbReference>
<dbReference type="InterPro" id="IPR037682">
    <property type="entry name" value="TonB_C"/>
</dbReference>
<feature type="domain" description="TonB C-terminal" evidence="6">
    <location>
        <begin position="131"/>
        <end position="224"/>
    </location>
</feature>
<dbReference type="AlphaFoldDB" id="A0A850HD56"/>
<dbReference type="NCBIfam" id="TIGR01352">
    <property type="entry name" value="tonB_Cterm"/>
    <property type="match status" value="1"/>
</dbReference>
<sequence>MAYADAQTVQQKSAGIAGAAIAHVAIGGLIVVGLTVTGTMPDIIDDGPIDVFDVKDPIPPVPPDTPPEPKPDTPPVQNDPFVPDPIIPISNNKPFELTIPDLPPPRPIEFVIPRPTPDPTPGLGAIQPVAAVPRNDPGRWITDSDYKSRWIREGMTGSATFKLDISASGTVENCSITRSSGHAALDQATCSLIERRARFNPAKASDGSPTSGVYSSSIRWRIPD</sequence>
<protein>
    <submittedName>
        <fullName evidence="7">TonB family protein</fullName>
    </submittedName>
</protein>
<comment type="caution">
    <text evidence="7">The sequence shown here is derived from an EMBL/GenBank/DDBJ whole genome shotgun (WGS) entry which is preliminary data.</text>
</comment>
<evidence type="ECO:0000259" key="6">
    <source>
        <dbReference type="PROSITE" id="PS52015"/>
    </source>
</evidence>
<evidence type="ECO:0000256" key="4">
    <source>
        <dbReference type="ARBA" id="ARBA00023136"/>
    </source>
</evidence>
<dbReference type="GO" id="GO:0055085">
    <property type="term" value="P:transmembrane transport"/>
    <property type="evidence" value="ECO:0007669"/>
    <property type="project" value="InterPro"/>
</dbReference>
<evidence type="ECO:0000256" key="5">
    <source>
        <dbReference type="SAM" id="MobiDB-lite"/>
    </source>
</evidence>
<dbReference type="InterPro" id="IPR006260">
    <property type="entry name" value="TonB/TolA_C"/>
</dbReference>
<dbReference type="PROSITE" id="PS52015">
    <property type="entry name" value="TONB_CTD"/>
    <property type="match status" value="1"/>
</dbReference>
<gene>
    <name evidence="7" type="ORF">HUO12_06920</name>
</gene>
<keyword evidence="4" id="KW-0472">Membrane</keyword>
<evidence type="ECO:0000313" key="8">
    <source>
        <dbReference type="Proteomes" id="UP000546031"/>
    </source>
</evidence>
<dbReference type="EMBL" id="JABWTA010000001">
    <property type="protein sequence ID" value="NVE94628.1"/>
    <property type="molecule type" value="Genomic_DNA"/>
</dbReference>
<evidence type="ECO:0000313" key="7">
    <source>
        <dbReference type="EMBL" id="NVE94628.1"/>
    </source>
</evidence>
<evidence type="ECO:0000256" key="1">
    <source>
        <dbReference type="ARBA" id="ARBA00004167"/>
    </source>
</evidence>
<proteinExistence type="predicted"/>
<feature type="compositionally biased region" description="Pro residues" evidence="5">
    <location>
        <begin position="57"/>
        <end position="74"/>
    </location>
</feature>
<reference evidence="7 8" key="1">
    <citation type="submission" date="2020-06" db="EMBL/GenBank/DDBJ databases">
        <title>Altererythrobacter lutimaris sp. nov., a marine bacterium isolated from a tidal flat.</title>
        <authorList>
            <person name="Kim D."/>
            <person name="Yoo Y."/>
            <person name="Kim J.-J."/>
        </authorList>
    </citation>
    <scope>NUCLEOTIDE SEQUENCE [LARGE SCALE GENOMIC DNA]</scope>
    <source>
        <strain evidence="7 8">JGD-16</strain>
    </source>
</reference>
<organism evidence="7 8">
    <name type="scientific">Altererythrobacter lutimaris</name>
    <dbReference type="NCBI Taxonomy" id="2743979"/>
    <lineage>
        <taxon>Bacteria</taxon>
        <taxon>Pseudomonadati</taxon>
        <taxon>Pseudomonadota</taxon>
        <taxon>Alphaproteobacteria</taxon>
        <taxon>Sphingomonadales</taxon>
        <taxon>Erythrobacteraceae</taxon>
        <taxon>Altererythrobacter</taxon>
    </lineage>
</organism>
<dbReference type="Proteomes" id="UP000546031">
    <property type="component" value="Unassembled WGS sequence"/>
</dbReference>
<feature type="region of interest" description="Disordered" evidence="5">
    <location>
        <begin position="51"/>
        <end position="76"/>
    </location>
</feature>